<keyword evidence="4" id="KW-1185">Reference proteome</keyword>
<dbReference type="EMBL" id="JAAAWN010000010">
    <property type="protein sequence ID" value="NDV91389.1"/>
    <property type="molecule type" value="Genomic_DNA"/>
</dbReference>
<dbReference type="RefSeq" id="WP_163085041.1">
    <property type="nucleotide sequence ID" value="NZ_JAAAWN010000010.1"/>
</dbReference>
<dbReference type="CDD" id="cd10456">
    <property type="entry name" value="GIY-YIG_UPF0213"/>
    <property type="match status" value="1"/>
</dbReference>
<dbReference type="AlphaFoldDB" id="A0A7X5LLA0"/>
<name>A0A7X5LLA0_9ALTE</name>
<feature type="domain" description="GIY-YIG" evidence="2">
    <location>
        <begin position="17"/>
        <end position="96"/>
    </location>
</feature>
<reference evidence="3 4" key="1">
    <citation type="submission" date="2020-01" db="EMBL/GenBank/DDBJ databases">
        <authorList>
            <person name="Chen J."/>
            <person name="Zhu S."/>
            <person name="Yang J."/>
        </authorList>
    </citation>
    <scope>NUCLEOTIDE SEQUENCE [LARGE SCALE GENOMIC DNA]</scope>
    <source>
        <strain evidence="3 4">345S023</strain>
    </source>
</reference>
<dbReference type="Gene3D" id="3.40.1440.10">
    <property type="entry name" value="GIY-YIG endonuclease"/>
    <property type="match status" value="1"/>
</dbReference>
<evidence type="ECO:0000259" key="2">
    <source>
        <dbReference type="PROSITE" id="PS50164"/>
    </source>
</evidence>
<evidence type="ECO:0000256" key="1">
    <source>
        <dbReference type="ARBA" id="ARBA00007435"/>
    </source>
</evidence>
<protein>
    <submittedName>
        <fullName evidence="3">GIY-YIG nuclease family protein</fullName>
    </submittedName>
</protein>
<gene>
    <name evidence="3" type="ORF">GTH32_09375</name>
</gene>
<dbReference type="PROSITE" id="PS50164">
    <property type="entry name" value="GIY_YIG"/>
    <property type="match status" value="1"/>
</dbReference>
<evidence type="ECO:0000313" key="4">
    <source>
        <dbReference type="Proteomes" id="UP000470213"/>
    </source>
</evidence>
<proteinExistence type="inferred from homology"/>
<accession>A0A7X5LLA0</accession>
<sequence length="116" mass="12980">MSESITANKGNTHQDTHSWYLYIVENKLGHLYTGITTDPVRRLRQHRGELAGGAKALKGKSPIHFKAVFIIGTRAQACQLESQVKRMTTANKRLIIANKKLHNLSCILEQLQASTL</sequence>
<comment type="similarity">
    <text evidence="1">Belongs to the UPF0213 family.</text>
</comment>
<dbReference type="InterPro" id="IPR050190">
    <property type="entry name" value="UPF0213_domain"/>
</dbReference>
<dbReference type="InterPro" id="IPR035901">
    <property type="entry name" value="GIY-YIG_endonuc_sf"/>
</dbReference>
<dbReference type="SUPFAM" id="SSF82771">
    <property type="entry name" value="GIY-YIG endonuclease"/>
    <property type="match status" value="1"/>
</dbReference>
<evidence type="ECO:0000313" key="3">
    <source>
        <dbReference type="EMBL" id="NDV91389.1"/>
    </source>
</evidence>
<dbReference type="PANTHER" id="PTHR34477">
    <property type="entry name" value="UPF0213 PROTEIN YHBQ"/>
    <property type="match status" value="1"/>
</dbReference>
<dbReference type="InterPro" id="IPR000305">
    <property type="entry name" value="GIY-YIG_endonuc"/>
</dbReference>
<dbReference type="Proteomes" id="UP000470213">
    <property type="component" value="Unassembled WGS sequence"/>
</dbReference>
<organism evidence="3 4">
    <name type="scientific">Alteromonas profundi</name>
    <dbReference type="NCBI Taxonomy" id="2696062"/>
    <lineage>
        <taxon>Bacteria</taxon>
        <taxon>Pseudomonadati</taxon>
        <taxon>Pseudomonadota</taxon>
        <taxon>Gammaproteobacteria</taxon>
        <taxon>Alteromonadales</taxon>
        <taxon>Alteromonadaceae</taxon>
        <taxon>Alteromonas/Salinimonas group</taxon>
        <taxon>Alteromonas</taxon>
    </lineage>
</organism>
<dbReference type="Pfam" id="PF01541">
    <property type="entry name" value="GIY-YIG"/>
    <property type="match status" value="1"/>
</dbReference>
<comment type="caution">
    <text evidence="3">The sequence shown here is derived from an EMBL/GenBank/DDBJ whole genome shotgun (WGS) entry which is preliminary data.</text>
</comment>
<dbReference type="PANTHER" id="PTHR34477:SF1">
    <property type="entry name" value="UPF0213 PROTEIN YHBQ"/>
    <property type="match status" value="1"/>
</dbReference>